<dbReference type="SUPFAM" id="SSF47384">
    <property type="entry name" value="Homodimeric domain of signal transducing histidine kinase"/>
    <property type="match status" value="1"/>
</dbReference>
<dbReference type="InterPro" id="IPR004358">
    <property type="entry name" value="Sig_transdc_His_kin-like_C"/>
</dbReference>
<dbReference type="PROSITE" id="PS50109">
    <property type="entry name" value="HIS_KIN"/>
    <property type="match status" value="1"/>
</dbReference>
<dbReference type="SUPFAM" id="SSF158472">
    <property type="entry name" value="HAMP domain-like"/>
    <property type="match status" value="1"/>
</dbReference>
<dbReference type="InterPro" id="IPR003661">
    <property type="entry name" value="HisK_dim/P_dom"/>
</dbReference>
<dbReference type="EC" id="2.7.13.3" evidence="3"/>
<evidence type="ECO:0000256" key="3">
    <source>
        <dbReference type="ARBA" id="ARBA00012438"/>
    </source>
</evidence>
<evidence type="ECO:0000259" key="14">
    <source>
        <dbReference type="PROSITE" id="PS50885"/>
    </source>
</evidence>
<dbReference type="Gene3D" id="1.10.287.130">
    <property type="match status" value="1"/>
</dbReference>
<accession>A0A3D9KHS7</accession>
<comment type="catalytic activity">
    <reaction evidence="1">
        <text>ATP + protein L-histidine = ADP + protein N-phospho-L-histidine.</text>
        <dbReference type="EC" id="2.7.13.3"/>
    </reaction>
</comment>
<evidence type="ECO:0000256" key="12">
    <source>
        <dbReference type="SAM" id="Phobius"/>
    </source>
</evidence>
<keyword evidence="6" id="KW-0808">Transferase</keyword>
<keyword evidence="8 15" id="KW-0418">Kinase</keyword>
<dbReference type="GO" id="GO:0005886">
    <property type="term" value="C:plasma membrane"/>
    <property type="evidence" value="ECO:0007669"/>
    <property type="project" value="UniProtKB-SubCell"/>
</dbReference>
<feature type="domain" description="Histidine kinase" evidence="13">
    <location>
        <begin position="259"/>
        <end position="476"/>
    </location>
</feature>
<keyword evidence="11 12" id="KW-0472">Membrane</keyword>
<proteinExistence type="predicted"/>
<organism evidence="15 16">
    <name type="scientific">Cohnella phaseoli</name>
    <dbReference type="NCBI Taxonomy" id="456490"/>
    <lineage>
        <taxon>Bacteria</taxon>
        <taxon>Bacillati</taxon>
        <taxon>Bacillota</taxon>
        <taxon>Bacilli</taxon>
        <taxon>Bacillales</taxon>
        <taxon>Paenibacillaceae</taxon>
        <taxon>Cohnella</taxon>
    </lineage>
</organism>
<dbReference type="InterPro" id="IPR005467">
    <property type="entry name" value="His_kinase_dom"/>
</dbReference>
<dbReference type="Pfam" id="PF00672">
    <property type="entry name" value="HAMP"/>
    <property type="match status" value="1"/>
</dbReference>
<dbReference type="InterPro" id="IPR036890">
    <property type="entry name" value="HATPase_C_sf"/>
</dbReference>
<dbReference type="Gene3D" id="3.30.565.10">
    <property type="entry name" value="Histidine kinase-like ATPase, C-terminal domain"/>
    <property type="match status" value="1"/>
</dbReference>
<feature type="transmembrane region" description="Helical" evidence="12">
    <location>
        <begin position="177"/>
        <end position="196"/>
    </location>
</feature>
<keyword evidence="16" id="KW-1185">Reference proteome</keyword>
<keyword evidence="12" id="KW-1133">Transmembrane helix</keyword>
<dbReference type="SMART" id="SM00304">
    <property type="entry name" value="HAMP"/>
    <property type="match status" value="1"/>
</dbReference>
<dbReference type="SMART" id="SM00387">
    <property type="entry name" value="HATPase_c"/>
    <property type="match status" value="1"/>
</dbReference>
<evidence type="ECO:0000256" key="7">
    <source>
        <dbReference type="ARBA" id="ARBA00022741"/>
    </source>
</evidence>
<keyword evidence="4" id="KW-1003">Cell membrane</keyword>
<dbReference type="CDD" id="cd06225">
    <property type="entry name" value="HAMP"/>
    <property type="match status" value="1"/>
</dbReference>
<dbReference type="GO" id="GO:0000155">
    <property type="term" value="F:phosphorelay sensor kinase activity"/>
    <property type="evidence" value="ECO:0007669"/>
    <property type="project" value="InterPro"/>
</dbReference>
<evidence type="ECO:0000256" key="10">
    <source>
        <dbReference type="ARBA" id="ARBA00023012"/>
    </source>
</evidence>
<name>A0A3D9KHS7_9BACL</name>
<dbReference type="GO" id="GO:0005524">
    <property type="term" value="F:ATP binding"/>
    <property type="evidence" value="ECO:0007669"/>
    <property type="project" value="UniProtKB-KW"/>
</dbReference>
<dbReference type="PANTHER" id="PTHR43711">
    <property type="entry name" value="TWO-COMPONENT HISTIDINE KINASE"/>
    <property type="match status" value="1"/>
</dbReference>
<evidence type="ECO:0000256" key="9">
    <source>
        <dbReference type="ARBA" id="ARBA00022840"/>
    </source>
</evidence>
<evidence type="ECO:0000259" key="13">
    <source>
        <dbReference type="PROSITE" id="PS50109"/>
    </source>
</evidence>
<evidence type="ECO:0000313" key="15">
    <source>
        <dbReference type="EMBL" id="RED85434.1"/>
    </source>
</evidence>
<comment type="caution">
    <text evidence="15">The sequence shown here is derived from an EMBL/GenBank/DDBJ whole genome shotgun (WGS) entry which is preliminary data.</text>
</comment>
<keyword evidence="12" id="KW-0812">Transmembrane</keyword>
<evidence type="ECO:0000256" key="5">
    <source>
        <dbReference type="ARBA" id="ARBA00022553"/>
    </source>
</evidence>
<dbReference type="InterPro" id="IPR003594">
    <property type="entry name" value="HATPase_dom"/>
</dbReference>
<evidence type="ECO:0000256" key="1">
    <source>
        <dbReference type="ARBA" id="ARBA00000085"/>
    </source>
</evidence>
<reference evidence="15 16" key="1">
    <citation type="submission" date="2018-07" db="EMBL/GenBank/DDBJ databases">
        <title>Genomic Encyclopedia of Type Strains, Phase III (KMG-III): the genomes of soil and plant-associated and newly described type strains.</title>
        <authorList>
            <person name="Whitman W."/>
        </authorList>
    </citation>
    <scope>NUCLEOTIDE SEQUENCE [LARGE SCALE GENOMIC DNA]</scope>
    <source>
        <strain evidence="15 16">CECT 7287</strain>
    </source>
</reference>
<keyword evidence="9" id="KW-0067">ATP-binding</keyword>
<keyword evidence="5" id="KW-0597">Phosphoprotein</keyword>
<dbReference type="PRINTS" id="PR00344">
    <property type="entry name" value="BCTRLSENSOR"/>
</dbReference>
<evidence type="ECO:0000256" key="4">
    <source>
        <dbReference type="ARBA" id="ARBA00022475"/>
    </source>
</evidence>
<dbReference type="PANTHER" id="PTHR43711:SF1">
    <property type="entry name" value="HISTIDINE KINASE 1"/>
    <property type="match status" value="1"/>
</dbReference>
<dbReference type="InterPro" id="IPR036097">
    <property type="entry name" value="HisK_dim/P_sf"/>
</dbReference>
<dbReference type="PROSITE" id="PS50885">
    <property type="entry name" value="HAMP"/>
    <property type="match status" value="1"/>
</dbReference>
<dbReference type="InterPro" id="IPR003660">
    <property type="entry name" value="HAMP_dom"/>
</dbReference>
<dbReference type="SMART" id="SM00388">
    <property type="entry name" value="HisKA"/>
    <property type="match status" value="1"/>
</dbReference>
<dbReference type="CDD" id="cd00075">
    <property type="entry name" value="HATPase"/>
    <property type="match status" value="1"/>
</dbReference>
<feature type="domain" description="HAMP" evidence="14">
    <location>
        <begin position="198"/>
        <end position="251"/>
    </location>
</feature>
<dbReference type="SUPFAM" id="SSF55874">
    <property type="entry name" value="ATPase domain of HSP90 chaperone/DNA topoisomerase II/histidine kinase"/>
    <property type="match status" value="1"/>
</dbReference>
<sequence>MPDRIRRRSLLYYWSIRYFLLLVTVFLVVAVSVLCFIQANALSSQKQRMSSLVRDIATAAAANGGNIPNNPSTNRWLDERVDQYGLDNRTIVIIFDLQGRIISQFPPVLPPETPPAPSMLQDVMRDKPHLFTAHSSQDDTVYQAAVFPMLDPSLTTGYALCLTQKADVLKGLLEFKALIALIFLFILLGWGVIYLMTRRLVKPIRQAADAADQIVAGYYNVQFSQDYKEEEIRELMKSFKEMADQLNRLEELRSQLLAGVTHELKTPITSISGLIQAVKGRVVTGEEADAFLEICLKESSRLQKMIEDLLDFNSFVDSTVTIAKEWCDLDKLIADIVERWRLGQGSSEIEIVVETPDRADGWRMQTDPNRVEQIMINLLNNARDAMASKGKVSVRLVPALGASYIQVHDTGSGIPVKEHTEIFEPFYRGDGKKMRVRGLGIGLTFSRMIAHSLGGDLILSGSIPGSTTFTFMLPFS</sequence>
<dbReference type="AlphaFoldDB" id="A0A3D9KHS7"/>
<dbReference type="OrthoDB" id="9813151at2"/>
<dbReference type="InterPro" id="IPR050736">
    <property type="entry name" value="Sensor_HK_Regulatory"/>
</dbReference>
<keyword evidence="10" id="KW-0902">Two-component regulatory system</keyword>
<evidence type="ECO:0000256" key="2">
    <source>
        <dbReference type="ARBA" id="ARBA00004651"/>
    </source>
</evidence>
<dbReference type="Gene3D" id="6.10.340.10">
    <property type="match status" value="1"/>
</dbReference>
<dbReference type="Pfam" id="PF02518">
    <property type="entry name" value="HATPase_c"/>
    <property type="match status" value="1"/>
</dbReference>
<dbReference type="CDD" id="cd00082">
    <property type="entry name" value="HisKA"/>
    <property type="match status" value="1"/>
</dbReference>
<dbReference type="EMBL" id="QRDZ01000004">
    <property type="protein sequence ID" value="RED85434.1"/>
    <property type="molecule type" value="Genomic_DNA"/>
</dbReference>
<comment type="subcellular location">
    <subcellularLocation>
        <location evidence="2">Cell membrane</location>
        <topology evidence="2">Multi-pass membrane protein</topology>
    </subcellularLocation>
</comment>
<gene>
    <name evidence="15" type="ORF">DFP98_104139</name>
</gene>
<feature type="transmembrane region" description="Helical" evidence="12">
    <location>
        <begin position="12"/>
        <end position="39"/>
    </location>
</feature>
<dbReference type="Pfam" id="PF00512">
    <property type="entry name" value="HisKA"/>
    <property type="match status" value="1"/>
</dbReference>
<dbReference type="RefSeq" id="WP_116059858.1">
    <property type="nucleotide sequence ID" value="NZ_QRDZ01000004.1"/>
</dbReference>
<evidence type="ECO:0000256" key="8">
    <source>
        <dbReference type="ARBA" id="ARBA00022777"/>
    </source>
</evidence>
<protein>
    <recommendedName>
        <fullName evidence="3">histidine kinase</fullName>
        <ecNumber evidence="3">2.7.13.3</ecNumber>
    </recommendedName>
</protein>
<evidence type="ECO:0000256" key="11">
    <source>
        <dbReference type="ARBA" id="ARBA00023136"/>
    </source>
</evidence>
<evidence type="ECO:0000256" key="6">
    <source>
        <dbReference type="ARBA" id="ARBA00022679"/>
    </source>
</evidence>
<keyword evidence="7" id="KW-0547">Nucleotide-binding</keyword>
<dbReference type="Proteomes" id="UP000256977">
    <property type="component" value="Unassembled WGS sequence"/>
</dbReference>
<evidence type="ECO:0000313" key="16">
    <source>
        <dbReference type="Proteomes" id="UP000256977"/>
    </source>
</evidence>